<reference evidence="3 4" key="1">
    <citation type="submission" date="2007-07" db="EMBL/GenBank/DDBJ databases">
        <title>Complete sequence of chromosome of Xanthobacter autotrophicus Py2.</title>
        <authorList>
            <consortium name="US DOE Joint Genome Institute"/>
            <person name="Copeland A."/>
            <person name="Lucas S."/>
            <person name="Lapidus A."/>
            <person name="Barry K."/>
            <person name="Glavina del Rio T."/>
            <person name="Hammon N."/>
            <person name="Israni S."/>
            <person name="Dalin E."/>
            <person name="Tice H."/>
            <person name="Pitluck S."/>
            <person name="Sims D."/>
            <person name="Brettin T."/>
            <person name="Bruce D."/>
            <person name="Detter J.C."/>
            <person name="Han C."/>
            <person name="Tapia R."/>
            <person name="Brainard J."/>
            <person name="Schmutz J."/>
            <person name="Larimer F."/>
            <person name="Land M."/>
            <person name="Hauser L."/>
            <person name="Kyrpides N."/>
            <person name="Kim E."/>
            <person name="Ensigns S.A."/>
            <person name="Richardson P."/>
        </authorList>
    </citation>
    <scope>NUCLEOTIDE SEQUENCE [LARGE SCALE GENOMIC DNA]</scope>
    <source>
        <strain evidence="4">ATCC BAA-1158 / Py2</strain>
    </source>
</reference>
<dbReference type="PhylomeDB" id="A7IDW3"/>
<dbReference type="SUPFAM" id="SSF53474">
    <property type="entry name" value="alpha/beta-Hydrolases"/>
    <property type="match status" value="1"/>
</dbReference>
<dbReference type="PRINTS" id="PR00412">
    <property type="entry name" value="EPOXHYDRLASE"/>
</dbReference>
<sequence length="309" mass="33804">MLNAFLQAVRPAAAGSTPVATVAYRRAAVGGLDIFYRDAGPADAPVIVLLHGFPSSSHMFRNLIPALADRYRVIAPDYPGFGYSSAPAPEDFAYSFDALADVVETLLADLGVRRYALYLQDFGGPVGMRIAARHPERVTGLIVQNSVANLEGFAASAVGTFGPYWADRNAETEKPLRGFLTAETTRFQYEHGASARADRVSPDAWQHDQWLLDRPGNDRIQLELLYRYQDNVGAYPQWQAYLRAHQPNILVTWGDNDPFFTAAGRDLFKALVPATEVHAYDAGHFALETHGPEIAAAIRAFLARVAPAA</sequence>
<dbReference type="PRINTS" id="PR00111">
    <property type="entry name" value="ABHYDROLASE"/>
</dbReference>
<accession>A7IDW3</accession>
<evidence type="ECO:0000259" key="2">
    <source>
        <dbReference type="Pfam" id="PF00561"/>
    </source>
</evidence>
<dbReference type="STRING" id="78245.Xaut_0955"/>
<dbReference type="InterPro" id="IPR029058">
    <property type="entry name" value="AB_hydrolase_fold"/>
</dbReference>
<dbReference type="KEGG" id="xau:Xaut_0955"/>
<dbReference type="eggNOG" id="COG0596">
    <property type="taxonomic scope" value="Bacteria"/>
</dbReference>
<protein>
    <submittedName>
        <fullName evidence="3">Alpha/beta hydrolase fold</fullName>
    </submittedName>
</protein>
<dbReference type="OrthoDB" id="9799612at2"/>
<keyword evidence="1 3" id="KW-0378">Hydrolase</keyword>
<dbReference type="PANTHER" id="PTHR42977:SF3">
    <property type="entry name" value="AB HYDROLASE-1 DOMAIN-CONTAINING PROTEIN"/>
    <property type="match status" value="1"/>
</dbReference>
<organism evidence="3 4">
    <name type="scientific">Xanthobacter autotrophicus (strain ATCC BAA-1158 / Py2)</name>
    <dbReference type="NCBI Taxonomy" id="78245"/>
    <lineage>
        <taxon>Bacteria</taxon>
        <taxon>Pseudomonadati</taxon>
        <taxon>Pseudomonadota</taxon>
        <taxon>Alphaproteobacteria</taxon>
        <taxon>Hyphomicrobiales</taxon>
        <taxon>Xanthobacteraceae</taxon>
        <taxon>Xanthobacter</taxon>
    </lineage>
</organism>
<dbReference type="Gene3D" id="3.40.50.1820">
    <property type="entry name" value="alpha/beta hydrolase"/>
    <property type="match status" value="1"/>
</dbReference>
<dbReference type="GO" id="GO:0004301">
    <property type="term" value="F:epoxide hydrolase activity"/>
    <property type="evidence" value="ECO:0007669"/>
    <property type="project" value="TreeGrafter"/>
</dbReference>
<dbReference type="InterPro" id="IPR000073">
    <property type="entry name" value="AB_hydrolase_1"/>
</dbReference>
<name>A7IDW3_XANP2</name>
<dbReference type="AlphaFoldDB" id="A7IDW3"/>
<evidence type="ECO:0000256" key="1">
    <source>
        <dbReference type="ARBA" id="ARBA00022801"/>
    </source>
</evidence>
<evidence type="ECO:0000313" key="4">
    <source>
        <dbReference type="Proteomes" id="UP000002417"/>
    </source>
</evidence>
<dbReference type="InterPro" id="IPR000639">
    <property type="entry name" value="Epox_hydrolase-like"/>
</dbReference>
<dbReference type="EMBL" id="CP000781">
    <property type="protein sequence ID" value="ABS66206.1"/>
    <property type="molecule type" value="Genomic_DNA"/>
</dbReference>
<gene>
    <name evidence="3" type="ordered locus">Xaut_0955</name>
</gene>
<dbReference type="Pfam" id="PF00561">
    <property type="entry name" value="Abhydrolase_1"/>
    <property type="match status" value="1"/>
</dbReference>
<dbReference type="PANTHER" id="PTHR42977">
    <property type="entry name" value="HYDROLASE-RELATED"/>
    <property type="match status" value="1"/>
</dbReference>
<dbReference type="HOGENOM" id="CLU_020336_35_0_5"/>
<dbReference type="Proteomes" id="UP000002417">
    <property type="component" value="Chromosome"/>
</dbReference>
<feature type="domain" description="AB hydrolase-1" evidence="2">
    <location>
        <begin position="45"/>
        <end position="290"/>
    </location>
</feature>
<evidence type="ECO:0000313" key="3">
    <source>
        <dbReference type="EMBL" id="ABS66206.1"/>
    </source>
</evidence>
<dbReference type="InterPro" id="IPR051340">
    <property type="entry name" value="Haloalkane_dehalogenase"/>
</dbReference>
<keyword evidence="4" id="KW-1185">Reference proteome</keyword>
<dbReference type="ESTHER" id="xanp2-q26q71">
    <property type="family name" value="6_AlphaBeta_hydrolase"/>
</dbReference>
<proteinExistence type="predicted"/>